<name>U4L662_PYROM</name>
<gene>
    <name evidence="1" type="ORF">PCON_07515</name>
</gene>
<reference evidence="1 2" key="1">
    <citation type="journal article" date="2013" name="PLoS Genet.">
        <title>The genome and development-dependent transcriptomes of Pyronema confluens: a window into fungal evolution.</title>
        <authorList>
            <person name="Traeger S."/>
            <person name="Altegoer F."/>
            <person name="Freitag M."/>
            <person name="Gabaldon T."/>
            <person name="Kempken F."/>
            <person name="Kumar A."/>
            <person name="Marcet-Houben M."/>
            <person name="Poggeler S."/>
            <person name="Stajich J.E."/>
            <person name="Nowrousian M."/>
        </authorList>
    </citation>
    <scope>NUCLEOTIDE SEQUENCE [LARGE SCALE GENOMIC DNA]</scope>
    <source>
        <strain evidence="2">CBS 100304</strain>
        <tissue evidence="1">Vegetative mycelium</tissue>
    </source>
</reference>
<sequence length="98" mass="11229">MPDTPANPLTYLRVPSLPEDCEEWHLLLRQSRLPVPRAVGTGFTHQERQKEATHLKLYYGAHTTWGQFLIQERGSAAVIRRICGTLWTCSVPTCRNVR</sequence>
<evidence type="ECO:0000313" key="1">
    <source>
        <dbReference type="EMBL" id="CCX07926.1"/>
    </source>
</evidence>
<evidence type="ECO:0000313" key="2">
    <source>
        <dbReference type="Proteomes" id="UP000018144"/>
    </source>
</evidence>
<dbReference type="EMBL" id="HF935382">
    <property type="protein sequence ID" value="CCX07926.1"/>
    <property type="molecule type" value="Genomic_DNA"/>
</dbReference>
<dbReference type="AlphaFoldDB" id="U4L662"/>
<dbReference type="Proteomes" id="UP000018144">
    <property type="component" value="Unassembled WGS sequence"/>
</dbReference>
<organism evidence="1 2">
    <name type="scientific">Pyronema omphalodes (strain CBS 100304)</name>
    <name type="common">Pyronema confluens</name>
    <dbReference type="NCBI Taxonomy" id="1076935"/>
    <lineage>
        <taxon>Eukaryota</taxon>
        <taxon>Fungi</taxon>
        <taxon>Dikarya</taxon>
        <taxon>Ascomycota</taxon>
        <taxon>Pezizomycotina</taxon>
        <taxon>Pezizomycetes</taxon>
        <taxon>Pezizales</taxon>
        <taxon>Pyronemataceae</taxon>
        <taxon>Pyronema</taxon>
    </lineage>
</organism>
<accession>U4L662</accession>
<keyword evidence="2" id="KW-1185">Reference proteome</keyword>
<protein>
    <submittedName>
        <fullName evidence="1">Uncharacterized protein</fullName>
    </submittedName>
</protein>
<proteinExistence type="predicted"/>